<dbReference type="PANTHER" id="PTHR31354:SF2">
    <property type="entry name" value="OS01G0793500 PROTEIN"/>
    <property type="match status" value="1"/>
</dbReference>
<dbReference type="Gene3D" id="3.90.1720.10">
    <property type="entry name" value="endopeptidase domain like (from Nostoc punctiforme)"/>
    <property type="match status" value="1"/>
</dbReference>
<dbReference type="GeneID" id="9060938"/>
<dbReference type="SUPFAM" id="SSF54001">
    <property type="entry name" value="Cysteine proteinases"/>
    <property type="match status" value="1"/>
</dbReference>
<organism evidence="3">
    <name type="scientific">Perkinsus marinus (strain ATCC 50983 / TXsc)</name>
    <dbReference type="NCBI Taxonomy" id="423536"/>
    <lineage>
        <taxon>Eukaryota</taxon>
        <taxon>Sar</taxon>
        <taxon>Alveolata</taxon>
        <taxon>Perkinsozoa</taxon>
        <taxon>Perkinsea</taxon>
        <taxon>Perkinsida</taxon>
        <taxon>Perkinsidae</taxon>
        <taxon>Perkinsus</taxon>
    </lineage>
</organism>
<evidence type="ECO:0000313" key="2">
    <source>
        <dbReference type="EMBL" id="EER12025.1"/>
    </source>
</evidence>
<sequence length="545" mass="61529">MRIGCNVLTLWSIFNIVVARLPGRGSNSIIFNSRSIEEYLNSEPTIKTDGSSSSSAHPIIDWFESSITHLKSWAKSELLSWALEIADTVDDHIEGVDMLYNFVPRYVATLDNDGQWHSFSGRCFRSIKVRSTEQQNGTIVIEADYQDAFSRTCAEYIVYGNADDFSARYEELHGTKIYTWTANKGNIYFFDLRTSLKNAVEGIDKTVAFLRGHDHALDFVKHFMNITFEKRTNPGEVKISEEDIHPGDAIMVTCIDGQSTSIMWSGGSLASHTAMFLREPETQKLYVVESWYTGVRKLTFEEYLKNDTAPYKNAVHIPLKNELRDSFDNDAAWKKFITEFEGNDYGFNNFLFTIADTIKSNYPCLPMDDYQTCLSWELIQVLLGLVERVRPDIANLLFLEALNHRMNTTALNVSDLLKMADAKLKGGSAVLPTIPEKDNWTYHIHRNGQAVMGPSRVCSALVCELLRAGGALGDHELSCSEFTPFDIYSMDIFTTPTHQLKGDYVINLTKPEALRLGQKSVTSNMAQRCGSIITAGSYYVREPHC</sequence>
<evidence type="ECO:0000313" key="3">
    <source>
        <dbReference type="Proteomes" id="UP000007800"/>
    </source>
</evidence>
<proteinExistence type="predicted"/>
<dbReference type="EMBL" id="GG676180">
    <property type="protein sequence ID" value="EER12025.1"/>
    <property type="molecule type" value="Genomic_DNA"/>
</dbReference>
<evidence type="ECO:0000256" key="1">
    <source>
        <dbReference type="SAM" id="SignalP"/>
    </source>
</evidence>
<feature type="chain" id="PRO_5002954335" evidence="1">
    <location>
        <begin position="20"/>
        <end position="545"/>
    </location>
</feature>
<reference evidence="2 3" key="1">
    <citation type="submission" date="2008-07" db="EMBL/GenBank/DDBJ databases">
        <authorList>
            <person name="El-Sayed N."/>
            <person name="Caler E."/>
            <person name="Inman J."/>
            <person name="Amedeo P."/>
            <person name="Hass B."/>
            <person name="Wortman J."/>
        </authorList>
    </citation>
    <scope>NUCLEOTIDE SEQUENCE [LARGE SCALE GENOMIC DNA]</scope>
    <source>
        <strain evidence="3">ATCC 50983 / TXsc</strain>
    </source>
</reference>
<dbReference type="InterPro" id="IPR038765">
    <property type="entry name" value="Papain-like_cys_pep_sf"/>
</dbReference>
<dbReference type="PANTHER" id="PTHR31354">
    <property type="entry name" value="OS01G0793500 PROTEIN"/>
    <property type="match status" value="1"/>
</dbReference>
<dbReference type="Proteomes" id="UP000007800">
    <property type="component" value="Unassembled WGS sequence"/>
</dbReference>
<dbReference type="AlphaFoldDB" id="C5KTY3"/>
<dbReference type="RefSeq" id="XP_002780230.1">
    <property type="nucleotide sequence ID" value="XM_002780184.1"/>
</dbReference>
<protein>
    <submittedName>
        <fullName evidence="2">Uncharacterized protein</fullName>
    </submittedName>
</protein>
<keyword evidence="3" id="KW-1185">Reference proteome</keyword>
<keyword evidence="1" id="KW-0732">Signal</keyword>
<feature type="signal peptide" evidence="1">
    <location>
        <begin position="1"/>
        <end position="19"/>
    </location>
</feature>
<gene>
    <name evidence="2" type="ORF">Pmar_PMAR019128</name>
</gene>
<name>C5KTY3_PERM5</name>
<dbReference type="InParanoid" id="C5KTY3"/>
<dbReference type="OrthoDB" id="1847654at2759"/>
<accession>C5KTY3</accession>